<reference evidence="1" key="1">
    <citation type="journal article" date="2019" name="bioRxiv">
        <title>The Genome of the Zebra Mussel, Dreissena polymorpha: A Resource for Invasive Species Research.</title>
        <authorList>
            <person name="McCartney M.A."/>
            <person name="Auch B."/>
            <person name="Kono T."/>
            <person name="Mallez S."/>
            <person name="Zhang Y."/>
            <person name="Obille A."/>
            <person name="Becker A."/>
            <person name="Abrahante J.E."/>
            <person name="Garbe J."/>
            <person name="Badalamenti J.P."/>
            <person name="Herman A."/>
            <person name="Mangelson H."/>
            <person name="Liachko I."/>
            <person name="Sullivan S."/>
            <person name="Sone E.D."/>
            <person name="Koren S."/>
            <person name="Silverstein K.A.T."/>
            <person name="Beckman K.B."/>
            <person name="Gohl D.M."/>
        </authorList>
    </citation>
    <scope>NUCLEOTIDE SEQUENCE</scope>
    <source>
        <strain evidence="1">Duluth1</strain>
        <tissue evidence="1">Whole animal</tissue>
    </source>
</reference>
<accession>A0A9D3Z0A3</accession>
<keyword evidence="2" id="KW-1185">Reference proteome</keyword>
<organism evidence="1 2">
    <name type="scientific">Dreissena polymorpha</name>
    <name type="common">Zebra mussel</name>
    <name type="synonym">Mytilus polymorpha</name>
    <dbReference type="NCBI Taxonomy" id="45954"/>
    <lineage>
        <taxon>Eukaryota</taxon>
        <taxon>Metazoa</taxon>
        <taxon>Spiralia</taxon>
        <taxon>Lophotrochozoa</taxon>
        <taxon>Mollusca</taxon>
        <taxon>Bivalvia</taxon>
        <taxon>Autobranchia</taxon>
        <taxon>Heteroconchia</taxon>
        <taxon>Euheterodonta</taxon>
        <taxon>Imparidentia</taxon>
        <taxon>Neoheterodontei</taxon>
        <taxon>Myida</taxon>
        <taxon>Dreissenoidea</taxon>
        <taxon>Dreissenidae</taxon>
        <taxon>Dreissena</taxon>
    </lineage>
</organism>
<sequence>MTSPLADWKLQVLPEVIFANEKCISVGSVVQVHDETPRSRWKLAVVVSSCHRGGGQGKRWTGAISKNSCWK</sequence>
<name>A0A9D3Z0A3_DREPO</name>
<evidence type="ECO:0000313" key="2">
    <source>
        <dbReference type="Proteomes" id="UP000828390"/>
    </source>
</evidence>
<reference evidence="1" key="2">
    <citation type="submission" date="2020-11" db="EMBL/GenBank/DDBJ databases">
        <authorList>
            <person name="McCartney M.A."/>
            <person name="Auch B."/>
            <person name="Kono T."/>
            <person name="Mallez S."/>
            <person name="Becker A."/>
            <person name="Gohl D.M."/>
            <person name="Silverstein K.A.T."/>
            <person name="Koren S."/>
            <person name="Bechman K.B."/>
            <person name="Herman A."/>
            <person name="Abrahante J.E."/>
            <person name="Garbe J."/>
        </authorList>
    </citation>
    <scope>NUCLEOTIDE SEQUENCE</scope>
    <source>
        <strain evidence="1">Duluth1</strain>
        <tissue evidence="1">Whole animal</tissue>
    </source>
</reference>
<evidence type="ECO:0008006" key="3">
    <source>
        <dbReference type="Google" id="ProtNLM"/>
    </source>
</evidence>
<protein>
    <recommendedName>
        <fullName evidence="3">DUF5641 domain-containing protein</fullName>
    </recommendedName>
</protein>
<comment type="caution">
    <text evidence="1">The sequence shown here is derived from an EMBL/GenBank/DDBJ whole genome shotgun (WGS) entry which is preliminary data.</text>
</comment>
<proteinExistence type="predicted"/>
<evidence type="ECO:0000313" key="1">
    <source>
        <dbReference type="EMBL" id="KAH3709269.1"/>
    </source>
</evidence>
<dbReference type="AlphaFoldDB" id="A0A9D3Z0A3"/>
<gene>
    <name evidence="1" type="ORF">DPMN_068731</name>
</gene>
<dbReference type="Proteomes" id="UP000828390">
    <property type="component" value="Unassembled WGS sequence"/>
</dbReference>
<dbReference type="EMBL" id="JAIWYP010000014">
    <property type="protein sequence ID" value="KAH3709269.1"/>
    <property type="molecule type" value="Genomic_DNA"/>
</dbReference>